<dbReference type="InterPro" id="IPR055294">
    <property type="entry name" value="FBL60-like"/>
</dbReference>
<dbReference type="PANTHER" id="PTHR31293:SF12">
    <property type="entry name" value="RNI-LIKE SUPERFAMILY PROTEIN"/>
    <property type="match status" value="1"/>
</dbReference>
<feature type="domain" description="FBD" evidence="1">
    <location>
        <begin position="5"/>
        <end position="79"/>
    </location>
</feature>
<dbReference type="EMBL" id="CAKOAT010148154">
    <property type="protein sequence ID" value="CAH8342335.1"/>
    <property type="molecule type" value="Genomic_DNA"/>
</dbReference>
<comment type="caution">
    <text evidence="2">The sequence shown here is derived from an EMBL/GenBank/DDBJ whole genome shotgun (WGS) entry which is preliminary data.</text>
</comment>
<proteinExistence type="predicted"/>
<evidence type="ECO:0000313" key="3">
    <source>
        <dbReference type="Proteomes" id="UP001642260"/>
    </source>
</evidence>
<dbReference type="AlphaFoldDB" id="A0ABC8K1P8"/>
<evidence type="ECO:0000259" key="1">
    <source>
        <dbReference type="SMART" id="SM00579"/>
    </source>
</evidence>
<evidence type="ECO:0000313" key="2">
    <source>
        <dbReference type="EMBL" id="CAH8342335.1"/>
    </source>
</evidence>
<gene>
    <name evidence="2" type="ORF">ERUC_LOCUS15843</name>
</gene>
<dbReference type="Proteomes" id="UP001642260">
    <property type="component" value="Unassembled WGS sequence"/>
</dbReference>
<accession>A0ABC8K1P8</accession>
<reference evidence="2 3" key="1">
    <citation type="submission" date="2022-03" db="EMBL/GenBank/DDBJ databases">
        <authorList>
            <person name="Macdonald S."/>
            <person name="Ahmed S."/>
            <person name="Newling K."/>
        </authorList>
    </citation>
    <scope>NUCLEOTIDE SEQUENCE [LARGE SCALE GENOMIC DNA]</scope>
</reference>
<dbReference type="InterPro" id="IPR006566">
    <property type="entry name" value="FBD"/>
</dbReference>
<name>A0ABC8K1P8_ERUVS</name>
<organism evidence="2 3">
    <name type="scientific">Eruca vesicaria subsp. sativa</name>
    <name type="common">Garden rocket</name>
    <name type="synonym">Eruca sativa</name>
    <dbReference type="NCBI Taxonomy" id="29727"/>
    <lineage>
        <taxon>Eukaryota</taxon>
        <taxon>Viridiplantae</taxon>
        <taxon>Streptophyta</taxon>
        <taxon>Embryophyta</taxon>
        <taxon>Tracheophyta</taxon>
        <taxon>Spermatophyta</taxon>
        <taxon>Magnoliopsida</taxon>
        <taxon>eudicotyledons</taxon>
        <taxon>Gunneridae</taxon>
        <taxon>Pentapetalae</taxon>
        <taxon>rosids</taxon>
        <taxon>malvids</taxon>
        <taxon>Brassicales</taxon>
        <taxon>Brassicaceae</taxon>
        <taxon>Brassiceae</taxon>
        <taxon>Eruca</taxon>
    </lineage>
</organism>
<keyword evidence="3" id="KW-1185">Reference proteome</keyword>
<dbReference type="SMART" id="SM00579">
    <property type="entry name" value="FBD"/>
    <property type="match status" value="1"/>
</dbReference>
<protein>
    <recommendedName>
        <fullName evidence="1">FBD domain-containing protein</fullName>
    </recommendedName>
</protein>
<dbReference type="PANTHER" id="PTHR31293">
    <property type="entry name" value="RNI-LIKE SUPERFAMILY PROTEIN"/>
    <property type="match status" value="1"/>
</dbReference>
<sequence length="90" mass="10359">MMRSCCLLSCRVKVLKVYGYKGSCGELNQMRHFINNLRFLKVVKVKVHEEQDNYLSLTSDLTKLLSTASSKVQDPIHLILFLHIVLIHLS</sequence>